<evidence type="ECO:0000313" key="12">
    <source>
        <dbReference type="EMBL" id="AES99586.1"/>
    </source>
</evidence>
<feature type="transmembrane region" description="Helical" evidence="10">
    <location>
        <begin position="283"/>
        <end position="307"/>
    </location>
</feature>
<dbReference type="Pfam" id="PF00083">
    <property type="entry name" value="Sugar_tr"/>
    <property type="match status" value="1"/>
</dbReference>
<dbReference type="Gene3D" id="1.20.1250.20">
    <property type="entry name" value="MFS general substrate transporter like domains"/>
    <property type="match status" value="1"/>
</dbReference>
<dbReference type="PROSITE" id="PS00217">
    <property type="entry name" value="SUGAR_TRANSPORT_2"/>
    <property type="match status" value="1"/>
</dbReference>
<reference evidence="12 15" key="2">
    <citation type="journal article" date="2014" name="BMC Genomics">
        <title>An improved genome release (version Mt4.0) for the model legume Medicago truncatula.</title>
        <authorList>
            <person name="Tang H."/>
            <person name="Krishnakumar V."/>
            <person name="Bidwell S."/>
            <person name="Rosen B."/>
            <person name="Chan A."/>
            <person name="Zhou S."/>
            <person name="Gentzbittel L."/>
            <person name="Childs K.L."/>
            <person name="Yandell M."/>
            <person name="Gundlach H."/>
            <person name="Mayer K.F."/>
            <person name="Schwartz D.C."/>
            <person name="Town C.D."/>
        </authorList>
    </citation>
    <scope>GENOME REANNOTATION</scope>
    <source>
        <strain evidence="14 15">cv. Jemalong A17</strain>
    </source>
</reference>
<keyword evidence="5 10" id="KW-0812">Transmembrane</keyword>
<reference evidence="12 15" key="1">
    <citation type="journal article" date="2011" name="Nature">
        <title>The Medicago genome provides insight into the evolution of rhizobial symbioses.</title>
        <authorList>
            <person name="Young N.D."/>
            <person name="Debelle F."/>
            <person name="Oldroyd G.E."/>
            <person name="Geurts R."/>
            <person name="Cannon S.B."/>
            <person name="Udvardi M.K."/>
            <person name="Benedito V.A."/>
            <person name="Mayer K.F."/>
            <person name="Gouzy J."/>
            <person name="Schoof H."/>
            <person name="Van de Peer Y."/>
            <person name="Proost S."/>
            <person name="Cook D.R."/>
            <person name="Meyers B.C."/>
            <person name="Spannagl M."/>
            <person name="Cheung F."/>
            <person name="De Mita S."/>
            <person name="Krishnakumar V."/>
            <person name="Gundlach H."/>
            <person name="Zhou S."/>
            <person name="Mudge J."/>
            <person name="Bharti A.K."/>
            <person name="Murray J.D."/>
            <person name="Naoumkina M.A."/>
            <person name="Rosen B."/>
            <person name="Silverstein K.A."/>
            <person name="Tang H."/>
            <person name="Rombauts S."/>
            <person name="Zhao P.X."/>
            <person name="Zhou P."/>
            <person name="Barbe V."/>
            <person name="Bardou P."/>
            <person name="Bechner M."/>
            <person name="Bellec A."/>
            <person name="Berger A."/>
            <person name="Berges H."/>
            <person name="Bidwell S."/>
            <person name="Bisseling T."/>
            <person name="Choisne N."/>
            <person name="Couloux A."/>
            <person name="Denny R."/>
            <person name="Deshpande S."/>
            <person name="Dai X."/>
            <person name="Doyle J.J."/>
            <person name="Dudez A.M."/>
            <person name="Farmer A.D."/>
            <person name="Fouteau S."/>
            <person name="Franken C."/>
            <person name="Gibelin C."/>
            <person name="Gish J."/>
            <person name="Goldstein S."/>
            <person name="Gonzalez A.J."/>
            <person name="Green P.J."/>
            <person name="Hallab A."/>
            <person name="Hartog M."/>
            <person name="Hua A."/>
            <person name="Humphray S.J."/>
            <person name="Jeong D.H."/>
            <person name="Jing Y."/>
            <person name="Jocker A."/>
            <person name="Kenton S.M."/>
            <person name="Kim D.J."/>
            <person name="Klee K."/>
            <person name="Lai H."/>
            <person name="Lang C."/>
            <person name="Lin S."/>
            <person name="Macmil S.L."/>
            <person name="Magdelenat G."/>
            <person name="Matthews L."/>
            <person name="McCorrison J."/>
            <person name="Monaghan E.L."/>
            <person name="Mun J.H."/>
            <person name="Najar F.Z."/>
            <person name="Nicholson C."/>
            <person name="Noirot C."/>
            <person name="O'Bleness M."/>
            <person name="Paule C.R."/>
            <person name="Poulain J."/>
            <person name="Prion F."/>
            <person name="Qin B."/>
            <person name="Qu C."/>
            <person name="Retzel E.F."/>
            <person name="Riddle C."/>
            <person name="Sallet E."/>
            <person name="Samain S."/>
            <person name="Samson N."/>
            <person name="Sanders I."/>
            <person name="Saurat O."/>
            <person name="Scarpelli C."/>
            <person name="Schiex T."/>
            <person name="Segurens B."/>
            <person name="Severin A.J."/>
            <person name="Sherrier D.J."/>
            <person name="Shi R."/>
            <person name="Sims S."/>
            <person name="Singer S.R."/>
            <person name="Sinharoy S."/>
            <person name="Sterck L."/>
            <person name="Viollet A."/>
            <person name="Wang B.B."/>
            <person name="Wang K."/>
            <person name="Wang M."/>
            <person name="Wang X."/>
            <person name="Warfsmann J."/>
            <person name="Weissenbach J."/>
            <person name="White D.D."/>
            <person name="White J.D."/>
            <person name="Wiley G.B."/>
            <person name="Wincker P."/>
            <person name="Xing Y."/>
            <person name="Yang L."/>
            <person name="Yao Z."/>
            <person name="Ying F."/>
            <person name="Zhai J."/>
            <person name="Zhou L."/>
            <person name="Zuber A."/>
            <person name="Denarie J."/>
            <person name="Dixon R.A."/>
            <person name="May G.D."/>
            <person name="Schwartz D.C."/>
            <person name="Rogers J."/>
            <person name="Quetier F."/>
            <person name="Town C.D."/>
            <person name="Roe B.A."/>
        </authorList>
    </citation>
    <scope>NUCLEOTIDE SEQUENCE [LARGE SCALE GENOMIC DNA]</scope>
    <source>
        <strain evidence="12">A17</strain>
        <strain evidence="14 15">cv. Jemalong A17</strain>
    </source>
</reference>
<accession>G7KH04</accession>
<protein>
    <submittedName>
        <fullName evidence="13">Putative major facilitator, sugar transporter, major facilitator superfamily</fullName>
    </submittedName>
    <submittedName>
        <fullName evidence="12">Sugar porter (SP) family MFS transporter</fullName>
    </submittedName>
</protein>
<dbReference type="InterPro" id="IPR003663">
    <property type="entry name" value="Sugar/inositol_transpt"/>
</dbReference>
<name>G7KH04_MEDTR</name>
<feature type="transmembrane region" description="Helical" evidence="10">
    <location>
        <begin position="21"/>
        <end position="39"/>
    </location>
</feature>
<comment type="similarity">
    <text evidence="2 9">Belongs to the major facilitator superfamily. Sugar transporter (TC 2.A.1.1) family.</text>
</comment>
<evidence type="ECO:0000256" key="9">
    <source>
        <dbReference type="RuleBase" id="RU003346"/>
    </source>
</evidence>
<dbReference type="GO" id="GO:0015145">
    <property type="term" value="F:monosaccharide transmembrane transporter activity"/>
    <property type="evidence" value="ECO:0007669"/>
    <property type="project" value="InterPro"/>
</dbReference>
<dbReference type="SUPFAM" id="SSF103473">
    <property type="entry name" value="MFS general substrate transporter"/>
    <property type="match status" value="1"/>
</dbReference>
<evidence type="ECO:0000256" key="4">
    <source>
        <dbReference type="ARBA" id="ARBA00022597"/>
    </source>
</evidence>
<dbReference type="InterPro" id="IPR044778">
    <property type="entry name" value="MFS_STP/MST-like_plant"/>
</dbReference>
<evidence type="ECO:0000256" key="5">
    <source>
        <dbReference type="ARBA" id="ARBA00022692"/>
    </source>
</evidence>
<dbReference type="Gramene" id="rna32626">
    <property type="protein sequence ID" value="RHN57126.1"/>
    <property type="gene ID" value="gene32626"/>
</dbReference>
<dbReference type="OMA" id="TEVFVII"/>
<feature type="transmembrane region" description="Helical" evidence="10">
    <location>
        <begin position="353"/>
        <end position="375"/>
    </location>
</feature>
<dbReference type="InterPro" id="IPR036259">
    <property type="entry name" value="MFS_trans_sf"/>
</dbReference>
<dbReference type="HOGENOM" id="CLU_001265_30_5_1"/>
<dbReference type="EnsemblPlants" id="AES99586">
    <property type="protein sequence ID" value="AES99586"/>
    <property type="gene ID" value="MTR_5g082540"/>
</dbReference>
<dbReference type="EMBL" id="CM001221">
    <property type="protein sequence ID" value="AES99586.1"/>
    <property type="molecule type" value="Genomic_DNA"/>
</dbReference>
<keyword evidence="8 10" id="KW-0472">Membrane</keyword>
<evidence type="ECO:0000256" key="10">
    <source>
        <dbReference type="SAM" id="Phobius"/>
    </source>
</evidence>
<keyword evidence="7 10" id="KW-1133">Transmembrane helix</keyword>
<feature type="domain" description="Major facilitator superfamily (MFS) profile" evidence="11">
    <location>
        <begin position="26"/>
        <end position="476"/>
    </location>
</feature>
<evidence type="ECO:0000313" key="15">
    <source>
        <dbReference type="Proteomes" id="UP000002051"/>
    </source>
</evidence>
<dbReference type="PaxDb" id="3880-AES99586"/>
<dbReference type="OrthoDB" id="1384904at2759"/>
<evidence type="ECO:0000313" key="14">
    <source>
        <dbReference type="EnsemblPlants" id="AES99586"/>
    </source>
</evidence>
<feature type="transmembrane region" description="Helical" evidence="10">
    <location>
        <begin position="319"/>
        <end position="341"/>
    </location>
</feature>
<reference evidence="14" key="3">
    <citation type="submission" date="2015-04" db="UniProtKB">
        <authorList>
            <consortium name="EnsemblPlants"/>
        </authorList>
    </citation>
    <scope>IDENTIFICATION</scope>
    <source>
        <strain evidence="14">cv. Jemalong A17</strain>
    </source>
</reference>
<feature type="transmembrane region" description="Helical" evidence="10">
    <location>
        <begin position="202"/>
        <end position="221"/>
    </location>
</feature>
<dbReference type="FunFam" id="1.20.1250.20:FF:000002">
    <property type="entry name" value="Sugar transport protein 13"/>
    <property type="match status" value="1"/>
</dbReference>
<dbReference type="NCBIfam" id="TIGR00879">
    <property type="entry name" value="SP"/>
    <property type="match status" value="1"/>
</dbReference>
<dbReference type="InterPro" id="IPR020846">
    <property type="entry name" value="MFS_dom"/>
</dbReference>
<dbReference type="PANTHER" id="PTHR23500">
    <property type="entry name" value="SOLUTE CARRIER FAMILY 2, FACILITATED GLUCOSE TRANSPORTER"/>
    <property type="match status" value="1"/>
</dbReference>
<dbReference type="Proteomes" id="UP000265566">
    <property type="component" value="Chromosome 5"/>
</dbReference>
<proteinExistence type="inferred from homology"/>
<sequence>MGAGVLVSSTNGRQYEGKVTPFVFVTCLVAAMGGLLFGYDLGITGGVTSMEPFLVKFFPSVYKKMKDESRHDSNYCKFDNQLLTLFTSSLYIAALIASFFASTTTRVFGRKISMFAGGLFFLVGALLNGLAVNVGMLIIGRLLLGFGVGYCNQSVPVYLSEMAPTKMRGALNIGFSMMCTIGILVANLINYGTSKLENGWRISLGLGAVPAVMLCVGSFFLGDTPNSLIERGQTEGAKEMLQKIRGIDNVDEEFQDLIDASEEAKKVEHPWKNITQTRYRPQLTFCSLIPFFQQLTGINVIMFYAPVLFKTLGFGNDASLISAVISGGVNVVATLISIYTVDKFGRRTLFLEGGIQMFICQIAVGSMIAIKLGVSGEGSFTKTEADLLLVFICLYVAAFAWSWGALGWLVPSEICSLEVRSAGQATNVAVNMLFTFIIAQVFLTMLCHLKFGLFFFFAGFVLIMSIFVALFLPETNNVPIEEMNKVWKSHWFWKKFVSNVVIDHGQKAIA</sequence>
<evidence type="ECO:0000256" key="2">
    <source>
        <dbReference type="ARBA" id="ARBA00010992"/>
    </source>
</evidence>
<dbReference type="eggNOG" id="KOG0254">
    <property type="taxonomic scope" value="Eukaryota"/>
</dbReference>
<feature type="transmembrane region" description="Helical" evidence="10">
    <location>
        <begin position="387"/>
        <end position="410"/>
    </location>
</feature>
<gene>
    <name evidence="14" type="primary">11411220</name>
    <name evidence="12" type="ordered locus">MTR_5g082540</name>
    <name evidence="13" type="ORF">MtrunA17_Chr5g0437021</name>
</gene>
<dbReference type="AlphaFoldDB" id="G7KH04"/>
<dbReference type="InterPro" id="IPR005829">
    <property type="entry name" value="Sugar_transporter_CS"/>
</dbReference>
<dbReference type="PANTHER" id="PTHR23500:SF460">
    <property type="entry name" value="SUGAR TRANSPORT PROTEIN 11"/>
    <property type="match status" value="1"/>
</dbReference>
<dbReference type="InterPro" id="IPR045262">
    <property type="entry name" value="STP/PLT_plant"/>
</dbReference>
<evidence type="ECO:0000256" key="7">
    <source>
        <dbReference type="ARBA" id="ARBA00022989"/>
    </source>
</evidence>
<feature type="transmembrane region" description="Helical" evidence="10">
    <location>
        <begin position="451"/>
        <end position="472"/>
    </location>
</feature>
<dbReference type="Proteomes" id="UP000002051">
    <property type="component" value="Chromosome 5"/>
</dbReference>
<organism evidence="12 15">
    <name type="scientific">Medicago truncatula</name>
    <name type="common">Barrel medic</name>
    <name type="synonym">Medicago tribuloides</name>
    <dbReference type="NCBI Taxonomy" id="3880"/>
    <lineage>
        <taxon>Eukaryota</taxon>
        <taxon>Viridiplantae</taxon>
        <taxon>Streptophyta</taxon>
        <taxon>Embryophyta</taxon>
        <taxon>Tracheophyta</taxon>
        <taxon>Spermatophyta</taxon>
        <taxon>Magnoliopsida</taxon>
        <taxon>eudicotyledons</taxon>
        <taxon>Gunneridae</taxon>
        <taxon>Pentapetalae</taxon>
        <taxon>rosids</taxon>
        <taxon>fabids</taxon>
        <taxon>Fabales</taxon>
        <taxon>Fabaceae</taxon>
        <taxon>Papilionoideae</taxon>
        <taxon>50 kb inversion clade</taxon>
        <taxon>NPAAA clade</taxon>
        <taxon>Hologalegina</taxon>
        <taxon>IRL clade</taxon>
        <taxon>Trifolieae</taxon>
        <taxon>Medicago</taxon>
    </lineage>
</organism>
<dbReference type="InterPro" id="IPR005828">
    <property type="entry name" value="MFS_sugar_transport-like"/>
</dbReference>
<dbReference type="CDD" id="cd17361">
    <property type="entry name" value="MFS_STP"/>
    <property type="match status" value="1"/>
</dbReference>
<comment type="subcellular location">
    <subcellularLocation>
        <location evidence="1">Membrane</location>
        <topology evidence="1">Multi-pass membrane protein</topology>
    </subcellularLocation>
</comment>
<evidence type="ECO:0000256" key="6">
    <source>
        <dbReference type="ARBA" id="ARBA00022847"/>
    </source>
</evidence>
<keyword evidence="15" id="KW-1185">Reference proteome</keyword>
<dbReference type="GO" id="GO:0016020">
    <property type="term" value="C:membrane"/>
    <property type="evidence" value="ECO:0007669"/>
    <property type="project" value="UniProtKB-SubCell"/>
</dbReference>
<evidence type="ECO:0000259" key="11">
    <source>
        <dbReference type="PROSITE" id="PS50850"/>
    </source>
</evidence>
<dbReference type="PROSITE" id="PS50850">
    <property type="entry name" value="MFS"/>
    <property type="match status" value="1"/>
</dbReference>
<dbReference type="KEGG" id="mtr:11411220"/>
<keyword evidence="6" id="KW-0769">Symport</keyword>
<dbReference type="PROSITE" id="PS00216">
    <property type="entry name" value="SUGAR_TRANSPORT_1"/>
    <property type="match status" value="1"/>
</dbReference>
<feature type="transmembrane region" description="Helical" evidence="10">
    <location>
        <begin position="112"/>
        <end position="132"/>
    </location>
</feature>
<keyword evidence="3 9" id="KW-0813">Transport</keyword>
<feature type="transmembrane region" description="Helical" evidence="10">
    <location>
        <begin position="82"/>
        <end position="100"/>
    </location>
</feature>
<dbReference type="EMBL" id="PSQE01000005">
    <property type="protein sequence ID" value="RHN57126.1"/>
    <property type="molecule type" value="Genomic_DNA"/>
</dbReference>
<reference evidence="13" key="4">
    <citation type="journal article" date="2018" name="Nat. Plants">
        <title>Whole-genome landscape of Medicago truncatula symbiotic genes.</title>
        <authorList>
            <person name="Pecrix Y."/>
            <person name="Gamas P."/>
            <person name="Carrere S."/>
        </authorList>
    </citation>
    <scope>NUCLEOTIDE SEQUENCE</scope>
    <source>
        <tissue evidence="13">Leaves</tissue>
    </source>
</reference>
<evidence type="ECO:0000313" key="13">
    <source>
        <dbReference type="EMBL" id="RHN57126.1"/>
    </source>
</evidence>
<evidence type="ECO:0000256" key="8">
    <source>
        <dbReference type="ARBA" id="ARBA00023136"/>
    </source>
</evidence>
<dbReference type="GO" id="GO:0015293">
    <property type="term" value="F:symporter activity"/>
    <property type="evidence" value="ECO:0007669"/>
    <property type="project" value="UniProtKB-KW"/>
</dbReference>
<evidence type="ECO:0000256" key="1">
    <source>
        <dbReference type="ARBA" id="ARBA00004141"/>
    </source>
</evidence>
<evidence type="ECO:0000256" key="3">
    <source>
        <dbReference type="ARBA" id="ARBA00022448"/>
    </source>
</evidence>
<feature type="transmembrane region" description="Helical" evidence="10">
    <location>
        <begin position="422"/>
        <end position="445"/>
    </location>
</feature>
<dbReference type="PRINTS" id="PR00171">
    <property type="entry name" value="SUGRTRNSPORT"/>
</dbReference>
<feature type="transmembrane region" description="Helical" evidence="10">
    <location>
        <begin position="171"/>
        <end position="190"/>
    </location>
</feature>
<keyword evidence="4 13" id="KW-0762">Sugar transport</keyword>